<name>A0ABU3X1V4_9EURY</name>
<gene>
    <name evidence="7" type="ORF">F8E02_08445</name>
</gene>
<dbReference type="InterPro" id="IPR011650">
    <property type="entry name" value="Peptidase_M20_dimer"/>
</dbReference>
<feature type="domain" description="Peptidase M20 dimerisation" evidence="6">
    <location>
        <begin position="166"/>
        <end position="293"/>
    </location>
</feature>
<keyword evidence="4" id="KW-0378">Hydrolase</keyword>
<comment type="caution">
    <text evidence="7">The sequence shown here is derived from an EMBL/GenBank/DDBJ whole genome shotgun (WGS) entry which is preliminary data.</text>
</comment>
<reference evidence="7 8" key="1">
    <citation type="submission" date="2019-10" db="EMBL/GenBank/DDBJ databases">
        <title>Isolation and characterization of Methanoculleus sp. Wushi-C6 from a hot spring well.</title>
        <authorList>
            <person name="Chen S.-C."/>
            <person name="Lan Z.-H."/>
            <person name="You Y.-T."/>
            <person name="Lai M.-C."/>
        </authorList>
    </citation>
    <scope>NUCLEOTIDE SEQUENCE [LARGE SCALE GENOMIC DNA]</scope>
    <source>
        <strain evidence="7 8">Wushi-C6</strain>
    </source>
</reference>
<keyword evidence="5" id="KW-0862">Zinc</keyword>
<keyword evidence="8" id="KW-1185">Reference proteome</keyword>
<dbReference type="PANTHER" id="PTHR43808:SF8">
    <property type="entry name" value="PEPTIDASE M20 DIMERISATION DOMAIN-CONTAINING PROTEIN"/>
    <property type="match status" value="1"/>
</dbReference>
<dbReference type="PANTHER" id="PTHR43808">
    <property type="entry name" value="ACETYLORNITHINE DEACETYLASE"/>
    <property type="match status" value="1"/>
</dbReference>
<dbReference type="Gene3D" id="3.30.70.360">
    <property type="match status" value="1"/>
</dbReference>
<dbReference type="PROSITE" id="PS00758">
    <property type="entry name" value="ARGE_DAPE_CPG2_1"/>
    <property type="match status" value="1"/>
</dbReference>
<dbReference type="InterPro" id="IPR050072">
    <property type="entry name" value="Peptidase_M20A"/>
</dbReference>
<dbReference type="Gene3D" id="3.40.630.10">
    <property type="entry name" value="Zn peptidases"/>
    <property type="match status" value="1"/>
</dbReference>
<dbReference type="Proteomes" id="UP001281203">
    <property type="component" value="Unassembled WGS sequence"/>
</dbReference>
<protein>
    <submittedName>
        <fullName evidence="7">M20 family metallopeptidase</fullName>
    </submittedName>
</protein>
<comment type="similarity">
    <text evidence="2">Belongs to the peptidase M20A family.</text>
</comment>
<keyword evidence="3" id="KW-0479">Metal-binding</keyword>
<evidence type="ECO:0000313" key="8">
    <source>
        <dbReference type="Proteomes" id="UP001281203"/>
    </source>
</evidence>
<dbReference type="Pfam" id="PF01546">
    <property type="entry name" value="Peptidase_M20"/>
    <property type="match status" value="1"/>
</dbReference>
<evidence type="ECO:0000256" key="4">
    <source>
        <dbReference type="ARBA" id="ARBA00022801"/>
    </source>
</evidence>
<dbReference type="SUPFAM" id="SSF55031">
    <property type="entry name" value="Bacterial exopeptidase dimerisation domain"/>
    <property type="match status" value="1"/>
</dbReference>
<evidence type="ECO:0000313" key="7">
    <source>
        <dbReference type="EMBL" id="MDV2482021.1"/>
    </source>
</evidence>
<comment type="cofactor">
    <cofactor evidence="1">
        <name>Zn(2+)</name>
        <dbReference type="ChEBI" id="CHEBI:29105"/>
    </cofactor>
</comment>
<dbReference type="InterPro" id="IPR002933">
    <property type="entry name" value="Peptidase_M20"/>
</dbReference>
<evidence type="ECO:0000256" key="3">
    <source>
        <dbReference type="ARBA" id="ARBA00022723"/>
    </source>
</evidence>
<sequence>MDVARLASSLVRIKSENPPGNTADVVAFMAEFLDSLGVKNRIVSHPGGRDNLITTEAGSRLLLCGHVDVVPAIPDDWTHDPYSGEVAGGYVWGRGSTDMKGGCAALLAAYRDLVESGVEPKAQFAFVCDEETGGEHGIRSLLAQNLLSPCDCLIAEPTPEMSPALGQKGLYRINLSFRGRPGHSSLYPLVGKSAVMAAFDLIGYLREVHARPFPPGEDLKPLVAQSARVFSEIFGIEGGDKILTRVMFNPGRIEGGEKANIVAEQCRMELDMRVPWGCSLDDLRKGIAEHAPDAAICETDVAEPTLTPPDARIVRTVCAEVERVYGRPAVPFLQWAASDAKYLRDKGFDVVEYGPGEVPTLHAVDERVSVKQLERAVDVYRGVIRAYSA</sequence>
<dbReference type="Gene3D" id="1.10.150.900">
    <property type="match status" value="1"/>
</dbReference>
<dbReference type="EMBL" id="WBKO01000001">
    <property type="protein sequence ID" value="MDV2482021.1"/>
    <property type="molecule type" value="Genomic_DNA"/>
</dbReference>
<dbReference type="InterPro" id="IPR001261">
    <property type="entry name" value="ArgE/DapE_CS"/>
</dbReference>
<dbReference type="RefSeq" id="WP_317065046.1">
    <property type="nucleotide sequence ID" value="NZ_WBKO01000001.1"/>
</dbReference>
<evidence type="ECO:0000256" key="2">
    <source>
        <dbReference type="ARBA" id="ARBA00006247"/>
    </source>
</evidence>
<proteinExistence type="inferred from homology"/>
<accession>A0ABU3X1V4</accession>
<evidence type="ECO:0000256" key="1">
    <source>
        <dbReference type="ARBA" id="ARBA00001947"/>
    </source>
</evidence>
<dbReference type="InterPro" id="IPR036264">
    <property type="entry name" value="Bact_exopeptidase_dim_dom"/>
</dbReference>
<organism evidence="7 8">
    <name type="scientific">Methanoculleus caldifontis</name>
    <dbReference type="NCBI Taxonomy" id="2651577"/>
    <lineage>
        <taxon>Archaea</taxon>
        <taxon>Methanobacteriati</taxon>
        <taxon>Methanobacteriota</taxon>
        <taxon>Stenosarchaea group</taxon>
        <taxon>Methanomicrobia</taxon>
        <taxon>Methanomicrobiales</taxon>
        <taxon>Methanomicrobiaceae</taxon>
        <taxon>Methanoculleus</taxon>
    </lineage>
</organism>
<dbReference type="Pfam" id="PF07687">
    <property type="entry name" value="M20_dimer"/>
    <property type="match status" value="1"/>
</dbReference>
<evidence type="ECO:0000256" key="5">
    <source>
        <dbReference type="ARBA" id="ARBA00022833"/>
    </source>
</evidence>
<dbReference type="SUPFAM" id="SSF53187">
    <property type="entry name" value="Zn-dependent exopeptidases"/>
    <property type="match status" value="1"/>
</dbReference>
<evidence type="ECO:0000259" key="6">
    <source>
        <dbReference type="Pfam" id="PF07687"/>
    </source>
</evidence>